<keyword evidence="2" id="KW-1185">Reference proteome</keyword>
<comment type="caution">
    <text evidence="1">The sequence shown here is derived from an EMBL/GenBank/DDBJ whole genome shotgun (WGS) entry which is preliminary data.</text>
</comment>
<protein>
    <submittedName>
        <fullName evidence="1">Uncharacterized protein</fullName>
    </submittedName>
</protein>
<evidence type="ECO:0000313" key="1">
    <source>
        <dbReference type="EMBL" id="KKZ71291.1"/>
    </source>
</evidence>
<sequence length="127" mass="13763">MECGTFVYDEVACVVGEFRGRAGPYVMIRPLGGGREWQADPDHVRLATQDERLSAGVRAVNERARAAAVALLDVEVPSPPVPVPGCAECDGLADRRRDARLRYDGSAEADANVLLRRHLAGEEHAEP</sequence>
<organism evidence="1 2">
    <name type="scientific">Streptomyces showdoensis</name>
    <dbReference type="NCBI Taxonomy" id="68268"/>
    <lineage>
        <taxon>Bacteria</taxon>
        <taxon>Bacillati</taxon>
        <taxon>Actinomycetota</taxon>
        <taxon>Actinomycetes</taxon>
        <taxon>Kitasatosporales</taxon>
        <taxon>Streptomycetaceae</taxon>
        <taxon>Streptomyces</taxon>
    </lineage>
</organism>
<reference evidence="1 2" key="1">
    <citation type="submission" date="2015-05" db="EMBL/GenBank/DDBJ databases">
        <title>Draft Genome assembly of Streptomyces showdoensis.</title>
        <authorList>
            <person name="Thapa K.K."/>
            <person name="Metsa-Ketela M."/>
        </authorList>
    </citation>
    <scope>NUCLEOTIDE SEQUENCE [LARGE SCALE GENOMIC DNA]</scope>
    <source>
        <strain evidence="1 2">ATCC 15227</strain>
    </source>
</reference>
<name>A0A2P2GIF1_STREW</name>
<dbReference type="AlphaFoldDB" id="A0A2P2GIF1"/>
<evidence type="ECO:0000313" key="2">
    <source>
        <dbReference type="Proteomes" id="UP000265325"/>
    </source>
</evidence>
<gene>
    <name evidence="1" type="ORF">VO63_24650</name>
</gene>
<proteinExistence type="predicted"/>
<dbReference type="OrthoDB" id="4254348at2"/>
<dbReference type="Proteomes" id="UP000265325">
    <property type="component" value="Unassembled WGS sequence"/>
</dbReference>
<dbReference type="RefSeq" id="WP_046910155.1">
    <property type="nucleotide sequence ID" value="NZ_BAAAXG010000026.1"/>
</dbReference>
<accession>A0A2P2GIF1</accession>
<dbReference type="EMBL" id="LAQS01000041">
    <property type="protein sequence ID" value="KKZ71291.1"/>
    <property type="molecule type" value="Genomic_DNA"/>
</dbReference>